<dbReference type="AlphaFoldDB" id="A0AAV4T7W8"/>
<comment type="caution">
    <text evidence="2">The sequence shown here is derived from an EMBL/GenBank/DDBJ whole genome shotgun (WGS) entry which is preliminary data.</text>
</comment>
<keyword evidence="1" id="KW-0472">Membrane</keyword>
<protein>
    <submittedName>
        <fullName evidence="2">Uncharacterized protein</fullName>
    </submittedName>
</protein>
<accession>A0AAV4T7W8</accession>
<keyword evidence="1" id="KW-0812">Transmembrane</keyword>
<keyword evidence="1" id="KW-1133">Transmembrane helix</keyword>
<keyword evidence="3" id="KW-1185">Reference proteome</keyword>
<gene>
    <name evidence="2" type="ORF">CEXT_760161</name>
</gene>
<dbReference type="Proteomes" id="UP001054945">
    <property type="component" value="Unassembled WGS sequence"/>
</dbReference>
<proteinExistence type="predicted"/>
<organism evidence="2 3">
    <name type="scientific">Caerostris extrusa</name>
    <name type="common">Bark spider</name>
    <name type="synonym">Caerostris bankana</name>
    <dbReference type="NCBI Taxonomy" id="172846"/>
    <lineage>
        <taxon>Eukaryota</taxon>
        <taxon>Metazoa</taxon>
        <taxon>Ecdysozoa</taxon>
        <taxon>Arthropoda</taxon>
        <taxon>Chelicerata</taxon>
        <taxon>Arachnida</taxon>
        <taxon>Araneae</taxon>
        <taxon>Araneomorphae</taxon>
        <taxon>Entelegynae</taxon>
        <taxon>Araneoidea</taxon>
        <taxon>Araneidae</taxon>
        <taxon>Caerostris</taxon>
    </lineage>
</organism>
<reference evidence="2 3" key="1">
    <citation type="submission" date="2021-06" db="EMBL/GenBank/DDBJ databases">
        <title>Caerostris extrusa draft genome.</title>
        <authorList>
            <person name="Kono N."/>
            <person name="Arakawa K."/>
        </authorList>
    </citation>
    <scope>NUCLEOTIDE SEQUENCE [LARGE SCALE GENOMIC DNA]</scope>
</reference>
<sequence>MPYLVIMNIDLNSKCALKIRNITHLHGLRPWQMALPAQAELLDLDQQYMRLDSLFAIVPMPIATFGILLNFSMMVVFFRKIHLHCEEGSGRELTLNYLIESTHLDGQRIVIVPISLPI</sequence>
<evidence type="ECO:0000313" key="2">
    <source>
        <dbReference type="EMBL" id="GIY41586.1"/>
    </source>
</evidence>
<dbReference type="EMBL" id="BPLR01010728">
    <property type="protein sequence ID" value="GIY41586.1"/>
    <property type="molecule type" value="Genomic_DNA"/>
</dbReference>
<evidence type="ECO:0000256" key="1">
    <source>
        <dbReference type="SAM" id="Phobius"/>
    </source>
</evidence>
<feature type="transmembrane region" description="Helical" evidence="1">
    <location>
        <begin position="54"/>
        <end position="78"/>
    </location>
</feature>
<name>A0AAV4T7W8_CAEEX</name>
<evidence type="ECO:0000313" key="3">
    <source>
        <dbReference type="Proteomes" id="UP001054945"/>
    </source>
</evidence>